<evidence type="ECO:0000313" key="2">
    <source>
        <dbReference type="Proteomes" id="UP000011682"/>
    </source>
</evidence>
<dbReference type="AlphaFoldDB" id="S9NX49"/>
<accession>S9NX49</accession>
<evidence type="ECO:0000313" key="1">
    <source>
        <dbReference type="EMBL" id="EPX56795.1"/>
    </source>
</evidence>
<proteinExistence type="predicted"/>
<keyword evidence="2" id="KW-1185">Reference proteome</keyword>
<reference evidence="1" key="1">
    <citation type="submission" date="2013-05" db="EMBL/GenBank/DDBJ databases">
        <title>Genome assembly of Cystobacter fuscus DSM 2262.</title>
        <authorList>
            <person name="Sharma G."/>
            <person name="Khatri I."/>
            <person name="Kaur C."/>
            <person name="Mayilraj S."/>
            <person name="Subramanian S."/>
        </authorList>
    </citation>
    <scope>NUCLEOTIDE SEQUENCE [LARGE SCALE GENOMIC DNA]</scope>
    <source>
        <strain evidence="1">DSM 2262</strain>
    </source>
</reference>
<organism evidence="1 2">
    <name type="scientific">Cystobacter fuscus (strain ATCC 25194 / DSM 2262 / NBRC 100088 / M29)</name>
    <dbReference type="NCBI Taxonomy" id="1242864"/>
    <lineage>
        <taxon>Bacteria</taxon>
        <taxon>Pseudomonadati</taxon>
        <taxon>Myxococcota</taxon>
        <taxon>Myxococcia</taxon>
        <taxon>Myxococcales</taxon>
        <taxon>Cystobacterineae</taxon>
        <taxon>Archangiaceae</taxon>
        <taxon>Cystobacter</taxon>
    </lineage>
</organism>
<name>S9NX49_CYSF2</name>
<gene>
    <name evidence="1" type="ORF">D187_007229</name>
</gene>
<dbReference type="EMBL" id="ANAH02000065">
    <property type="protein sequence ID" value="EPX56795.1"/>
    <property type="molecule type" value="Genomic_DNA"/>
</dbReference>
<sequence>MASAKSPRAMAANIRVRSVSGIWRMAWETHPAAPFVGDA</sequence>
<comment type="caution">
    <text evidence="1">The sequence shown here is derived from an EMBL/GenBank/DDBJ whole genome shotgun (WGS) entry which is preliminary data.</text>
</comment>
<dbReference type="Proteomes" id="UP000011682">
    <property type="component" value="Unassembled WGS sequence"/>
</dbReference>
<protein>
    <submittedName>
        <fullName evidence="1">Uncharacterized protein</fullName>
    </submittedName>
</protein>